<evidence type="ECO:0000256" key="2">
    <source>
        <dbReference type="RuleBase" id="RU000320"/>
    </source>
</evidence>
<feature type="transmembrane region" description="Helical" evidence="3">
    <location>
        <begin position="418"/>
        <end position="439"/>
    </location>
</feature>
<feature type="transmembrane region" description="Helical" evidence="3">
    <location>
        <begin position="83"/>
        <end position="102"/>
    </location>
</feature>
<dbReference type="GO" id="GO:0042773">
    <property type="term" value="P:ATP synthesis coupled electron transport"/>
    <property type="evidence" value="ECO:0007669"/>
    <property type="project" value="InterPro"/>
</dbReference>
<feature type="transmembrane region" description="Helical" evidence="3">
    <location>
        <begin position="6"/>
        <end position="27"/>
    </location>
</feature>
<dbReference type="AlphaFoldDB" id="A0A6N8DJN3"/>
<dbReference type="PANTHER" id="PTHR43373:SF1">
    <property type="entry name" value="NA(+)_H(+) ANTIPORTER SUBUNIT A"/>
    <property type="match status" value="1"/>
</dbReference>
<dbReference type="InterPro" id="IPR003918">
    <property type="entry name" value="NADH_UbQ_OxRdtase"/>
</dbReference>
<dbReference type="PANTHER" id="PTHR43373">
    <property type="entry name" value="NA(+)/H(+) ANTIPORTER SUBUNIT"/>
    <property type="match status" value="1"/>
</dbReference>
<dbReference type="Pfam" id="PF00361">
    <property type="entry name" value="Proton_antipo_M"/>
    <property type="match status" value="1"/>
</dbReference>
<protein>
    <submittedName>
        <fullName evidence="5">NADH-quinone oxidoreductase subunit J</fullName>
    </submittedName>
</protein>
<comment type="caution">
    <text evidence="5">The sequence shown here is derived from an EMBL/GenBank/DDBJ whole genome shotgun (WGS) entry which is preliminary data.</text>
</comment>
<name>A0A6N8DJN3_RHOAC</name>
<keyword evidence="2 3" id="KW-0812">Transmembrane</keyword>
<feature type="transmembrane region" description="Helical" evidence="3">
    <location>
        <begin position="306"/>
        <end position="327"/>
    </location>
</feature>
<feature type="transmembrane region" description="Helical" evidence="3">
    <location>
        <begin position="114"/>
        <end position="134"/>
    </location>
</feature>
<feature type="transmembrane region" description="Helical" evidence="3">
    <location>
        <begin position="140"/>
        <end position="158"/>
    </location>
</feature>
<feature type="domain" description="NADH:quinone oxidoreductase/Mrp antiporter transmembrane" evidence="4">
    <location>
        <begin position="138"/>
        <end position="422"/>
    </location>
</feature>
<dbReference type="Proteomes" id="UP000439113">
    <property type="component" value="Unassembled WGS sequence"/>
</dbReference>
<feature type="transmembrane region" description="Helical" evidence="3">
    <location>
        <begin position="276"/>
        <end position="299"/>
    </location>
</feature>
<dbReference type="GO" id="GO:0016020">
    <property type="term" value="C:membrane"/>
    <property type="evidence" value="ECO:0007669"/>
    <property type="project" value="UniProtKB-SubCell"/>
</dbReference>
<feature type="transmembrane region" description="Helical" evidence="3">
    <location>
        <begin position="39"/>
        <end position="63"/>
    </location>
</feature>
<evidence type="ECO:0000256" key="3">
    <source>
        <dbReference type="SAM" id="Phobius"/>
    </source>
</evidence>
<dbReference type="OrthoDB" id="9768329at2"/>
<evidence type="ECO:0000259" key="4">
    <source>
        <dbReference type="Pfam" id="PF00361"/>
    </source>
</evidence>
<comment type="subcellular location">
    <subcellularLocation>
        <location evidence="1">Endomembrane system</location>
        <topology evidence="1">Multi-pass membrane protein</topology>
    </subcellularLocation>
    <subcellularLocation>
        <location evidence="2">Membrane</location>
        <topology evidence="2">Multi-pass membrane protein</topology>
    </subcellularLocation>
</comment>
<dbReference type="RefSeq" id="WP_155444071.1">
    <property type="nucleotide sequence ID" value="NZ_JAOQNR010000001.1"/>
</dbReference>
<dbReference type="GO" id="GO:0008137">
    <property type="term" value="F:NADH dehydrogenase (ubiquinone) activity"/>
    <property type="evidence" value="ECO:0007669"/>
    <property type="project" value="InterPro"/>
</dbReference>
<evidence type="ECO:0000313" key="6">
    <source>
        <dbReference type="Proteomes" id="UP000439113"/>
    </source>
</evidence>
<feature type="transmembrane region" description="Helical" evidence="3">
    <location>
        <begin position="211"/>
        <end position="236"/>
    </location>
</feature>
<feature type="transmembrane region" description="Helical" evidence="3">
    <location>
        <begin position="170"/>
        <end position="191"/>
    </location>
</feature>
<reference evidence="5 6" key="1">
    <citation type="submission" date="2019-11" db="EMBL/GenBank/DDBJ databases">
        <title>Whole-genome sequence of a Rhodoblastus acidophilus DSM 142.</title>
        <authorList>
            <person name="Kyndt J.A."/>
            <person name="Meyer T.E."/>
        </authorList>
    </citation>
    <scope>NUCLEOTIDE SEQUENCE [LARGE SCALE GENOMIC DNA]</scope>
    <source>
        <strain evidence="5 6">DSM 142</strain>
    </source>
</reference>
<dbReference type="InterPro" id="IPR001750">
    <property type="entry name" value="ND/Mrp_TM"/>
</dbReference>
<feature type="transmembrane region" description="Helical" evidence="3">
    <location>
        <begin position="248"/>
        <end position="270"/>
    </location>
</feature>
<feature type="transmembrane region" description="Helical" evidence="3">
    <location>
        <begin position="378"/>
        <end position="398"/>
    </location>
</feature>
<proteinExistence type="predicted"/>
<dbReference type="InterPro" id="IPR050616">
    <property type="entry name" value="CPA3_Na-H_Antiporter_A"/>
</dbReference>
<evidence type="ECO:0000256" key="1">
    <source>
        <dbReference type="ARBA" id="ARBA00004127"/>
    </source>
</evidence>
<feature type="transmembrane region" description="Helical" evidence="3">
    <location>
        <begin position="460"/>
        <end position="480"/>
    </location>
</feature>
<dbReference type="EMBL" id="WNKS01000001">
    <property type="protein sequence ID" value="MTV29393.1"/>
    <property type="molecule type" value="Genomic_DNA"/>
</dbReference>
<accession>A0A6N8DJN3</accession>
<keyword evidence="3" id="KW-0472">Membrane</keyword>
<organism evidence="5 6">
    <name type="scientific">Rhodoblastus acidophilus</name>
    <name type="common">Rhodopseudomonas acidophila</name>
    <dbReference type="NCBI Taxonomy" id="1074"/>
    <lineage>
        <taxon>Bacteria</taxon>
        <taxon>Pseudomonadati</taxon>
        <taxon>Pseudomonadota</taxon>
        <taxon>Alphaproteobacteria</taxon>
        <taxon>Hyphomicrobiales</taxon>
        <taxon>Rhodoblastaceae</taxon>
        <taxon>Rhodoblastus</taxon>
    </lineage>
</organism>
<dbReference type="GO" id="GO:0012505">
    <property type="term" value="C:endomembrane system"/>
    <property type="evidence" value="ECO:0007669"/>
    <property type="project" value="UniProtKB-SubCell"/>
</dbReference>
<sequence length="495" mass="50618">MTASPGGALLVFAVLTPVAGILLSFALGGRAAERITLALAPIGLALAGFIAFLVARSGAPLVYVIGGLPPPLGIALRADGASATMMVAAALIVPAAAFYARAKFATPDGVAESRGALTFWIMLQAIWAALNLIFLGADLFNLYVALELLTFAAVPLVCIDGRPETLAAALRYLLFALFGSISYLLGVALLYGGYGTLDIVLLGERIAATPLVWTAAALMTAGLLAKTALFPLHIWLPPAHANAPAAASAVLSGLVVKGSFFLTLRLWFYVLPALPMAAPAAILGTLGGCAALFGSILALRQPRLKLLVAYSTVAQIGYLFLVFPLASAPAGGALGWSGGFVQVLAHAFAKAAMFLSAGVLAEALGHDRIAHFSGAARALPLTFLTLGLGGLSLMGLPPSGGFEAKWLMLRACAASGQWIWAVPILGGGLLAGGYVYRILAPALADGVVEVKARPQLSRELVALGLVGVALALAFAPEGFFEFIQIGRPLAGGGAS</sequence>
<dbReference type="PRINTS" id="PR01437">
    <property type="entry name" value="NUOXDRDTASE4"/>
</dbReference>
<gene>
    <name evidence="5" type="ORF">GJ654_00140</name>
</gene>
<feature type="transmembrane region" description="Helical" evidence="3">
    <location>
        <begin position="347"/>
        <end position="366"/>
    </location>
</feature>
<keyword evidence="3" id="KW-1133">Transmembrane helix</keyword>
<evidence type="ECO:0000313" key="5">
    <source>
        <dbReference type="EMBL" id="MTV29393.1"/>
    </source>
</evidence>